<organism evidence="1 2">
    <name type="scientific">Virgibacillus halodenitrificans</name>
    <name type="common">Bacillus halodenitrificans</name>
    <dbReference type="NCBI Taxonomy" id="1482"/>
    <lineage>
        <taxon>Bacteria</taxon>
        <taxon>Bacillati</taxon>
        <taxon>Bacillota</taxon>
        <taxon>Bacilli</taxon>
        <taxon>Bacillales</taxon>
        <taxon>Bacillaceae</taxon>
        <taxon>Virgibacillus</taxon>
    </lineage>
</organism>
<dbReference type="KEGG" id="vhl:BME96_12605"/>
<dbReference type="RefSeq" id="WP_071649241.1">
    <property type="nucleotide sequence ID" value="NZ_CP017962.1"/>
</dbReference>
<evidence type="ECO:0000313" key="2">
    <source>
        <dbReference type="Proteomes" id="UP000182945"/>
    </source>
</evidence>
<name>A0AAC9J3B1_VIRHA</name>
<dbReference type="AlphaFoldDB" id="A0AAC9J3B1"/>
<proteinExistence type="predicted"/>
<gene>
    <name evidence="1" type="ORF">BME96_12605</name>
</gene>
<dbReference type="Proteomes" id="UP000182945">
    <property type="component" value="Chromosome"/>
</dbReference>
<dbReference type="EMBL" id="CP017962">
    <property type="protein sequence ID" value="APC48980.1"/>
    <property type="molecule type" value="Genomic_DNA"/>
</dbReference>
<sequence length="86" mass="9989">MTQISKKHLEFVGEAKKAFEDNPIQETHRNGEETLIALRMGADRDCIMVYRLDGYVGNFVQQLQPVRINSYPEVSIYESKHTSLRF</sequence>
<reference evidence="1 2" key="1">
    <citation type="submission" date="2016-11" db="EMBL/GenBank/DDBJ databases">
        <title>Complete genome sequencing of Virgibacillus halodenitrificans PDB-F2.</title>
        <authorList>
            <person name="Sun Z."/>
            <person name="Zhou Y."/>
            <person name="Li H."/>
        </authorList>
    </citation>
    <scope>NUCLEOTIDE SEQUENCE [LARGE SCALE GENOMIC DNA]</scope>
    <source>
        <strain evidence="1 2">PDB-F2</strain>
    </source>
</reference>
<accession>A0AAC9J3B1</accession>
<dbReference type="GeneID" id="71515244"/>
<protein>
    <submittedName>
        <fullName evidence="1">Uncharacterized protein</fullName>
    </submittedName>
</protein>
<evidence type="ECO:0000313" key="1">
    <source>
        <dbReference type="EMBL" id="APC48980.1"/>
    </source>
</evidence>